<reference evidence="3 4" key="1">
    <citation type="journal article" date="2019" name="Nat. Ecol. Evol.">
        <title>Megaphylogeny resolves global patterns of mushroom evolution.</title>
        <authorList>
            <person name="Varga T."/>
            <person name="Krizsan K."/>
            <person name="Foldi C."/>
            <person name="Dima B."/>
            <person name="Sanchez-Garcia M."/>
            <person name="Sanchez-Ramirez S."/>
            <person name="Szollosi G.J."/>
            <person name="Szarkandi J.G."/>
            <person name="Papp V."/>
            <person name="Albert L."/>
            <person name="Andreopoulos W."/>
            <person name="Angelini C."/>
            <person name="Antonin V."/>
            <person name="Barry K.W."/>
            <person name="Bougher N.L."/>
            <person name="Buchanan P."/>
            <person name="Buyck B."/>
            <person name="Bense V."/>
            <person name="Catcheside P."/>
            <person name="Chovatia M."/>
            <person name="Cooper J."/>
            <person name="Damon W."/>
            <person name="Desjardin D."/>
            <person name="Finy P."/>
            <person name="Geml J."/>
            <person name="Haridas S."/>
            <person name="Hughes K."/>
            <person name="Justo A."/>
            <person name="Karasinski D."/>
            <person name="Kautmanova I."/>
            <person name="Kiss B."/>
            <person name="Kocsube S."/>
            <person name="Kotiranta H."/>
            <person name="LaButti K.M."/>
            <person name="Lechner B.E."/>
            <person name="Liimatainen K."/>
            <person name="Lipzen A."/>
            <person name="Lukacs Z."/>
            <person name="Mihaltcheva S."/>
            <person name="Morgado L.N."/>
            <person name="Niskanen T."/>
            <person name="Noordeloos M.E."/>
            <person name="Ohm R.A."/>
            <person name="Ortiz-Santana B."/>
            <person name="Ovrebo C."/>
            <person name="Racz N."/>
            <person name="Riley R."/>
            <person name="Savchenko A."/>
            <person name="Shiryaev A."/>
            <person name="Soop K."/>
            <person name="Spirin V."/>
            <person name="Szebenyi C."/>
            <person name="Tomsovsky M."/>
            <person name="Tulloss R.E."/>
            <person name="Uehling J."/>
            <person name="Grigoriev I.V."/>
            <person name="Vagvolgyi C."/>
            <person name="Papp T."/>
            <person name="Martin F.M."/>
            <person name="Miettinen O."/>
            <person name="Hibbett D.S."/>
            <person name="Nagy L.G."/>
        </authorList>
    </citation>
    <scope>NUCLEOTIDE SEQUENCE [LARGE SCALE GENOMIC DNA]</scope>
    <source>
        <strain evidence="3 4">CBS 962.96</strain>
    </source>
</reference>
<dbReference type="InterPro" id="IPR050302">
    <property type="entry name" value="Rab_GAP_TBC_domain"/>
</dbReference>
<proteinExistence type="predicted"/>
<name>A0A4V4HF06_DENBC</name>
<feature type="compositionally biased region" description="Polar residues" evidence="1">
    <location>
        <begin position="48"/>
        <end position="58"/>
    </location>
</feature>
<dbReference type="SUPFAM" id="SSF47923">
    <property type="entry name" value="Ypt/Rab-GAP domain of gyp1p"/>
    <property type="match status" value="2"/>
</dbReference>
<accession>A0A4V4HF06</accession>
<evidence type="ECO:0000256" key="1">
    <source>
        <dbReference type="SAM" id="MobiDB-lite"/>
    </source>
</evidence>
<dbReference type="InterPro" id="IPR000195">
    <property type="entry name" value="Rab-GAP-TBC_dom"/>
</dbReference>
<protein>
    <submittedName>
        <fullName evidence="3">RabGAP/TBC</fullName>
    </submittedName>
</protein>
<dbReference type="Gene3D" id="1.10.472.80">
    <property type="entry name" value="Ypt/Rab-GAP domain of gyp1p, domain 3"/>
    <property type="match status" value="1"/>
</dbReference>
<evidence type="ECO:0000259" key="2">
    <source>
        <dbReference type="PROSITE" id="PS50086"/>
    </source>
</evidence>
<organism evidence="3 4">
    <name type="scientific">Dendrothele bispora (strain CBS 962.96)</name>
    <dbReference type="NCBI Taxonomy" id="1314807"/>
    <lineage>
        <taxon>Eukaryota</taxon>
        <taxon>Fungi</taxon>
        <taxon>Dikarya</taxon>
        <taxon>Basidiomycota</taxon>
        <taxon>Agaricomycotina</taxon>
        <taxon>Agaricomycetes</taxon>
        <taxon>Agaricomycetidae</taxon>
        <taxon>Agaricales</taxon>
        <taxon>Agaricales incertae sedis</taxon>
        <taxon>Dendrothele</taxon>
    </lineage>
</organism>
<dbReference type="Pfam" id="PF00566">
    <property type="entry name" value="RabGAP-TBC"/>
    <property type="match status" value="1"/>
</dbReference>
<evidence type="ECO:0000313" key="4">
    <source>
        <dbReference type="Proteomes" id="UP000297245"/>
    </source>
</evidence>
<dbReference type="AlphaFoldDB" id="A0A4V4HF06"/>
<dbReference type="SMART" id="SM00164">
    <property type="entry name" value="TBC"/>
    <property type="match status" value="1"/>
</dbReference>
<dbReference type="PANTHER" id="PTHR47219">
    <property type="entry name" value="RAB GTPASE-ACTIVATING PROTEIN 1-LIKE"/>
    <property type="match status" value="1"/>
</dbReference>
<dbReference type="GO" id="GO:0031267">
    <property type="term" value="F:small GTPase binding"/>
    <property type="evidence" value="ECO:0007669"/>
    <property type="project" value="TreeGrafter"/>
</dbReference>
<dbReference type="EMBL" id="ML179255">
    <property type="protein sequence ID" value="THU93215.1"/>
    <property type="molecule type" value="Genomic_DNA"/>
</dbReference>
<dbReference type="Gene3D" id="1.10.8.270">
    <property type="entry name" value="putative rabgap domain of human tbc1 domain family member 14 like domains"/>
    <property type="match status" value="1"/>
</dbReference>
<dbReference type="InterPro" id="IPR035969">
    <property type="entry name" value="Rab-GAP_TBC_sf"/>
</dbReference>
<dbReference type="GO" id="GO:0005096">
    <property type="term" value="F:GTPase activator activity"/>
    <property type="evidence" value="ECO:0007669"/>
    <property type="project" value="TreeGrafter"/>
</dbReference>
<feature type="region of interest" description="Disordered" evidence="1">
    <location>
        <begin position="1"/>
        <end position="84"/>
    </location>
</feature>
<dbReference type="PROSITE" id="PS50086">
    <property type="entry name" value="TBC_RABGAP"/>
    <property type="match status" value="1"/>
</dbReference>
<feature type="domain" description="Rab-GAP TBC" evidence="2">
    <location>
        <begin position="114"/>
        <end position="296"/>
    </location>
</feature>
<feature type="region of interest" description="Disordered" evidence="1">
    <location>
        <begin position="377"/>
        <end position="402"/>
    </location>
</feature>
<gene>
    <name evidence="3" type="ORF">K435DRAFT_670638</name>
</gene>
<dbReference type="PANTHER" id="PTHR47219:SF9">
    <property type="entry name" value="GTPASE ACTIVATING PROTEIN AND CENTROSOME-ASSOCIATED, ISOFORM B"/>
    <property type="match status" value="1"/>
</dbReference>
<dbReference type="Proteomes" id="UP000297245">
    <property type="component" value="Unassembled WGS sequence"/>
</dbReference>
<evidence type="ECO:0000313" key="3">
    <source>
        <dbReference type="EMBL" id="THU93215.1"/>
    </source>
</evidence>
<keyword evidence="4" id="KW-1185">Reference proteome</keyword>
<dbReference type="OrthoDB" id="159449at2759"/>
<sequence length="402" mass="44481">MDFELIRPTLGFAQPSARSSEDSGLNIPRGPDGRPDPSLFLRADSPAGSVSSGMSGNSRGDLGPRPKPMTRSSDNEASNESHRQREQKWMILIATVPPAQARKSKKVRKLIGDGVPSSVRYLVWSHLTDCKAKNVPGVYTNFVKRAKVPSFQDINRDVKQCFGEHPHLQSTEGPLLSLLQAYLTMVPDVRYSTGLTLIAGQLLLLAPEEDAFWIFVTMMDSVLRPYYSPSSTQLEVDAALFSRALEANDAQVSKKILVDMSMNPAHVCSPWYVPLFVGIIPGDYVNRLWDLFLYEGSSKQINGRTDSPLGVPFLIRAGLAIIYCCRRAILEATSENAVLQYLKRPPPTWLPPSPEAFVTLSLSFKVKDDDVRKQRVKMEAQVKRQAQAPPRSTGGAISLPRS</sequence>